<dbReference type="Proteomes" id="UP000294309">
    <property type="component" value="Chromosome"/>
</dbReference>
<evidence type="ECO:0000313" key="3">
    <source>
        <dbReference type="Proteomes" id="UP000294309"/>
    </source>
</evidence>
<feature type="domain" description="Rhodanese" evidence="1">
    <location>
        <begin position="31"/>
        <end position="109"/>
    </location>
</feature>
<dbReference type="InterPro" id="IPR001763">
    <property type="entry name" value="Rhodanese-like_dom"/>
</dbReference>
<dbReference type="CDD" id="cd00158">
    <property type="entry name" value="RHOD"/>
    <property type="match status" value="1"/>
</dbReference>
<organism evidence="2 3">
    <name type="scientific">Spiroplasma gladiatoris</name>
    <dbReference type="NCBI Taxonomy" id="2143"/>
    <lineage>
        <taxon>Bacteria</taxon>
        <taxon>Bacillati</taxon>
        <taxon>Mycoplasmatota</taxon>
        <taxon>Mollicutes</taxon>
        <taxon>Entomoplasmatales</taxon>
        <taxon>Spiroplasmataceae</taxon>
        <taxon>Spiroplasma</taxon>
    </lineage>
</organism>
<keyword evidence="3" id="KW-1185">Reference proteome</keyword>
<dbReference type="AlphaFoldDB" id="A0A4P7AHX9"/>
<evidence type="ECO:0000259" key="1">
    <source>
        <dbReference type="Pfam" id="PF00581"/>
    </source>
</evidence>
<protein>
    <recommendedName>
        <fullName evidence="1">Rhodanese domain-containing protein</fullName>
    </recommendedName>
</protein>
<dbReference type="EMBL" id="CP038013">
    <property type="protein sequence ID" value="QBQ07296.1"/>
    <property type="molecule type" value="Genomic_DNA"/>
</dbReference>
<dbReference type="RefSeq" id="WP_134297098.1">
    <property type="nucleotide sequence ID" value="NZ_CP038013.1"/>
</dbReference>
<proteinExistence type="predicted"/>
<sequence length="132" mass="15816">MQWLEYVFKIIGKIFASNAFKRKYKTKPLNKFLKILNSAKWQVADLRGPLVYEENHIINTISLPVMTFNYNYYKKLDKSKNILLIHSNYRNNLNIYRLLKSKGFKVYLLYSNYADLINSPEVDQFTKVMIYK</sequence>
<evidence type="ECO:0000313" key="2">
    <source>
        <dbReference type="EMBL" id="QBQ07296.1"/>
    </source>
</evidence>
<dbReference type="InterPro" id="IPR036873">
    <property type="entry name" value="Rhodanese-like_dom_sf"/>
</dbReference>
<dbReference type="Gene3D" id="3.40.250.10">
    <property type="entry name" value="Rhodanese-like domain"/>
    <property type="match status" value="1"/>
</dbReference>
<dbReference type="OrthoDB" id="389504at2"/>
<dbReference type="KEGG" id="sgq:SGLAD_v1c00950"/>
<dbReference type="SUPFAM" id="SSF52821">
    <property type="entry name" value="Rhodanese/Cell cycle control phosphatase"/>
    <property type="match status" value="1"/>
</dbReference>
<dbReference type="Pfam" id="PF00581">
    <property type="entry name" value="Rhodanese"/>
    <property type="match status" value="1"/>
</dbReference>
<gene>
    <name evidence="2" type="ORF">SGLAD_v1c00950</name>
</gene>
<reference evidence="2 3" key="1">
    <citation type="submission" date="2019-03" db="EMBL/GenBank/DDBJ databases">
        <title>Complete genome sequence of Spiroplasma gladiatoris TG-1 (DSM 22552).</title>
        <authorList>
            <person name="Lin Y.-C."/>
            <person name="Chou L."/>
            <person name="Kuo C.-H."/>
        </authorList>
    </citation>
    <scope>NUCLEOTIDE SEQUENCE [LARGE SCALE GENOMIC DNA]</scope>
    <source>
        <strain evidence="2 3">TG-1</strain>
    </source>
</reference>
<name>A0A4P7AHX9_9MOLU</name>
<accession>A0A4P7AHX9</accession>